<feature type="transmembrane region" description="Helical" evidence="4">
    <location>
        <begin position="997"/>
        <end position="1016"/>
    </location>
</feature>
<keyword evidence="2" id="KW-0378">Hydrolase</keyword>
<proteinExistence type="predicted"/>
<evidence type="ECO:0000259" key="5">
    <source>
        <dbReference type="PROSITE" id="PS50994"/>
    </source>
</evidence>
<reference evidence="6" key="1">
    <citation type="journal article" date="2022" name="Int. J. Mol. Sci.">
        <title>Draft Genome of Tanacetum Coccineum: Genomic Comparison of Closely Related Tanacetum-Family Plants.</title>
        <authorList>
            <person name="Yamashiro T."/>
            <person name="Shiraishi A."/>
            <person name="Nakayama K."/>
            <person name="Satake H."/>
        </authorList>
    </citation>
    <scope>NUCLEOTIDE SEQUENCE</scope>
</reference>
<feature type="transmembrane region" description="Helical" evidence="4">
    <location>
        <begin position="967"/>
        <end position="985"/>
    </location>
</feature>
<gene>
    <name evidence="6" type="ORF">Tco_0655295</name>
</gene>
<keyword evidence="4" id="KW-0812">Transmembrane</keyword>
<feature type="compositionally biased region" description="Polar residues" evidence="3">
    <location>
        <begin position="766"/>
        <end position="779"/>
    </location>
</feature>
<dbReference type="InterPro" id="IPR029472">
    <property type="entry name" value="Copia-like_N"/>
</dbReference>
<dbReference type="SUPFAM" id="SSF53098">
    <property type="entry name" value="Ribonuclease H-like"/>
    <property type="match status" value="1"/>
</dbReference>
<feature type="region of interest" description="Disordered" evidence="3">
    <location>
        <begin position="742"/>
        <end position="822"/>
    </location>
</feature>
<dbReference type="Pfam" id="PF00665">
    <property type="entry name" value="rve"/>
    <property type="match status" value="1"/>
</dbReference>
<evidence type="ECO:0000256" key="1">
    <source>
        <dbReference type="ARBA" id="ARBA00022723"/>
    </source>
</evidence>
<dbReference type="Proteomes" id="UP001151760">
    <property type="component" value="Unassembled WGS sequence"/>
</dbReference>
<organism evidence="6 7">
    <name type="scientific">Tanacetum coccineum</name>
    <dbReference type="NCBI Taxonomy" id="301880"/>
    <lineage>
        <taxon>Eukaryota</taxon>
        <taxon>Viridiplantae</taxon>
        <taxon>Streptophyta</taxon>
        <taxon>Embryophyta</taxon>
        <taxon>Tracheophyta</taxon>
        <taxon>Spermatophyta</taxon>
        <taxon>Magnoliopsida</taxon>
        <taxon>eudicotyledons</taxon>
        <taxon>Gunneridae</taxon>
        <taxon>Pentapetalae</taxon>
        <taxon>asterids</taxon>
        <taxon>campanulids</taxon>
        <taxon>Asterales</taxon>
        <taxon>Asteraceae</taxon>
        <taxon>Asteroideae</taxon>
        <taxon>Anthemideae</taxon>
        <taxon>Anthemidinae</taxon>
        <taxon>Tanacetum</taxon>
    </lineage>
</organism>
<dbReference type="InterPro" id="IPR012337">
    <property type="entry name" value="RNaseH-like_sf"/>
</dbReference>
<dbReference type="InterPro" id="IPR001584">
    <property type="entry name" value="Integrase_cat-core"/>
</dbReference>
<dbReference type="PROSITE" id="PS50994">
    <property type="entry name" value="INTEGRASE"/>
    <property type="match status" value="1"/>
</dbReference>
<keyword evidence="6" id="KW-0695">RNA-directed DNA polymerase</keyword>
<dbReference type="PANTHER" id="PTHR42648:SF31">
    <property type="entry name" value="RNA-DIRECTED DNA POLYMERASE"/>
    <property type="match status" value="1"/>
</dbReference>
<dbReference type="Pfam" id="PF07727">
    <property type="entry name" value="RVT_2"/>
    <property type="match status" value="1"/>
</dbReference>
<keyword evidence="1" id="KW-0479">Metal-binding</keyword>
<evidence type="ECO:0000313" key="7">
    <source>
        <dbReference type="Proteomes" id="UP001151760"/>
    </source>
</evidence>
<dbReference type="EMBL" id="BQNB010009225">
    <property type="protein sequence ID" value="GJS60511.1"/>
    <property type="molecule type" value="Genomic_DNA"/>
</dbReference>
<dbReference type="InterPro" id="IPR013103">
    <property type="entry name" value="RVT_2"/>
</dbReference>
<sequence>MSLHGYSDGEYDDGSDVDNVTLIRTENYQVWSCVMLLVLEGKNKTGFIDGSCRRSNTDEVLGRQWDRVNAVVLGWILNSISEELFLGQIFSKRAKHVWDELKETYDKVDGSMTFSLHHKIHTLSQNGSSIADYYHKLNALWKQFDALIELPRCTCHAADDFKKHNQLMKLMQFLMGLDDTYMQIRSSILSKKTIPDVKNAYAIISSEESHRIATGNFQRPQTFTSFSRLPNNNRPNDNGNRRTVRGSALVYPVDFGKRKASSNLKRKNVSNNVVGSSSSNGFFDEQMATLISLIKENSINGKGVHSNMAGTYMNSSTVFNKNFKKFFCSNSSLHSKLVSKGLITDSGANQHITYTDKNLINVINISYLKIKVTHPNRTEAFITRIRNMPLTDYLTLYDVLVLPEYCVSLMSVHKVARDSKLRIAFDEMHCYIWHCRLGHPANQVLDVLKHTLSFDNKNTELICDTCQGAKHTREPFPLSDHVSTELGELVHLDLWGPYKVTSMEGFKFFLTIVDDFSRAVWVYLLKSKNEVFHNIMVFYNLIKTQFKKNIKVFRSDNGTEFVNQQFYGFCESNGIIHQTLCSYTPQQNGIVDRKHRHLLNVARSLFFQGGIPLNMLSECVLTATYLINILPTSVLNGKSLYDLVYNKPPSLKHLRSFGYLAYATILNSHDKFGSRSEKCVLVGYLNSKKRYKLWSLDNKQVIYSKDVKFFEDIFTFKQNNSTGIDNSVQDANHLNFFNSNTLDDLPKIPNNEERRNPNPIRHGNPPSHSGRTFAFSNENDVGHSQDADASASENGSFAADEDNNSNSEGNGLHDQSQDNVSQDNNGAQILRRNYCFATMLNKGVEPKTYLEASQHKHWVDVMNAEMDALYRNNTWKIVDLPVRRKAISSKWVWKIKYKSDGEIERYKARLSGWSLFQMDINNTFLYGDLEETAPKQWNAKLTVALPENNFMQSKSDYSLFTKSFGDVFIALLVYVNDIIITGNSLTKIKKMQTGQGVLILEGLLLVIVYSCVDLWFPGRVKNKTQFQNPLQKLSIEL</sequence>
<feature type="compositionally biased region" description="Basic and acidic residues" evidence="3">
    <location>
        <begin position="744"/>
        <end position="756"/>
    </location>
</feature>
<feature type="domain" description="Integrase catalytic" evidence="5">
    <location>
        <begin position="473"/>
        <end position="648"/>
    </location>
</feature>
<keyword evidence="7" id="KW-1185">Reference proteome</keyword>
<evidence type="ECO:0000256" key="3">
    <source>
        <dbReference type="SAM" id="MobiDB-lite"/>
    </source>
</evidence>
<protein>
    <submittedName>
        <fullName evidence="6">RNA-directed DNA polymerase</fullName>
    </submittedName>
</protein>
<dbReference type="InterPro" id="IPR057670">
    <property type="entry name" value="SH3_retrovirus"/>
</dbReference>
<evidence type="ECO:0000313" key="6">
    <source>
        <dbReference type="EMBL" id="GJS60511.1"/>
    </source>
</evidence>
<dbReference type="Pfam" id="PF14244">
    <property type="entry name" value="Retrotran_gag_3"/>
    <property type="match status" value="1"/>
</dbReference>
<feature type="region of interest" description="Disordered" evidence="3">
    <location>
        <begin position="223"/>
        <end position="243"/>
    </location>
</feature>
<keyword evidence="4" id="KW-0472">Membrane</keyword>
<dbReference type="Gene3D" id="3.30.420.10">
    <property type="entry name" value="Ribonuclease H-like superfamily/Ribonuclease H"/>
    <property type="match status" value="1"/>
</dbReference>
<keyword evidence="6" id="KW-0548">Nucleotidyltransferase</keyword>
<accession>A0ABQ4X6Q5</accession>
<reference evidence="6" key="2">
    <citation type="submission" date="2022-01" db="EMBL/GenBank/DDBJ databases">
        <authorList>
            <person name="Yamashiro T."/>
            <person name="Shiraishi A."/>
            <person name="Satake H."/>
            <person name="Nakayama K."/>
        </authorList>
    </citation>
    <scope>NUCLEOTIDE SEQUENCE</scope>
</reference>
<name>A0ABQ4X6Q5_9ASTR</name>
<dbReference type="Pfam" id="PF25597">
    <property type="entry name" value="SH3_retrovirus"/>
    <property type="match status" value="1"/>
</dbReference>
<keyword evidence="4" id="KW-1133">Transmembrane helix</keyword>
<dbReference type="InterPro" id="IPR036397">
    <property type="entry name" value="RNaseH_sf"/>
</dbReference>
<dbReference type="GO" id="GO:0003964">
    <property type="term" value="F:RNA-directed DNA polymerase activity"/>
    <property type="evidence" value="ECO:0007669"/>
    <property type="project" value="UniProtKB-KW"/>
</dbReference>
<comment type="caution">
    <text evidence="6">The sequence shown here is derived from an EMBL/GenBank/DDBJ whole genome shotgun (WGS) entry which is preliminary data.</text>
</comment>
<dbReference type="InterPro" id="IPR039537">
    <property type="entry name" value="Retrotran_Ty1/copia-like"/>
</dbReference>
<keyword evidence="6" id="KW-0808">Transferase</keyword>
<feature type="compositionally biased region" description="Polar residues" evidence="3">
    <location>
        <begin position="804"/>
        <end position="822"/>
    </location>
</feature>
<dbReference type="PANTHER" id="PTHR42648">
    <property type="entry name" value="TRANSPOSASE, PUTATIVE-RELATED"/>
    <property type="match status" value="1"/>
</dbReference>
<feature type="compositionally biased region" description="Low complexity" evidence="3">
    <location>
        <begin position="228"/>
        <end position="238"/>
    </location>
</feature>
<evidence type="ECO:0000256" key="2">
    <source>
        <dbReference type="ARBA" id="ARBA00022801"/>
    </source>
</evidence>
<evidence type="ECO:0000256" key="4">
    <source>
        <dbReference type="SAM" id="Phobius"/>
    </source>
</evidence>